<gene>
    <name evidence="2" type="ORF">AMS69_10270</name>
</gene>
<proteinExistence type="predicted"/>
<dbReference type="PATRIC" id="fig|1705562.3.peg.224"/>
<comment type="caution">
    <text evidence="2">The sequence shown here is derived from an EMBL/GenBank/DDBJ whole genome shotgun (WGS) entry which is preliminary data.</text>
</comment>
<feature type="region of interest" description="Disordered" evidence="1">
    <location>
        <begin position="93"/>
        <end position="112"/>
    </location>
</feature>
<dbReference type="Proteomes" id="UP000037729">
    <property type="component" value="Unassembled WGS sequence"/>
</dbReference>
<sequence>MSGATVTLEVPCAANGRWQPLPADSPRVEGFDFCGQCFPDDWDTVEEKDVETFLYTTKNGTKLHRSIDTGDDADTSAFGDHDYPEENLAAKLAQPDASLDHEFEWDQEGGDA</sequence>
<name>A0A0N0U962_9EURY</name>
<evidence type="ECO:0000313" key="2">
    <source>
        <dbReference type="EMBL" id="KOX92834.1"/>
    </source>
</evidence>
<dbReference type="AlphaFoldDB" id="A0A0N0U962"/>
<dbReference type="EMBL" id="LIUF01000003">
    <property type="protein sequence ID" value="KOX92834.1"/>
    <property type="molecule type" value="Genomic_DNA"/>
</dbReference>
<dbReference type="RefSeq" id="WP_053967987.1">
    <property type="nucleotide sequence ID" value="NZ_LIUF01000003.1"/>
</dbReference>
<reference evidence="2 3" key="1">
    <citation type="submission" date="2015-08" db="EMBL/GenBank/DDBJ databases">
        <title>Genomes of Isolates from Cabo Rojo, PR.</title>
        <authorList>
            <person name="Sanchez-Nieves R.L."/>
            <person name="Montalvo-Rodriguez R."/>
        </authorList>
    </citation>
    <scope>NUCLEOTIDE SEQUENCE [LARGE SCALE GENOMIC DNA]</scope>
    <source>
        <strain evidence="2 3">SL3</strain>
    </source>
</reference>
<dbReference type="OrthoDB" id="221035at2157"/>
<evidence type="ECO:0000256" key="1">
    <source>
        <dbReference type="SAM" id="MobiDB-lite"/>
    </source>
</evidence>
<accession>A0A0N0U962</accession>
<evidence type="ECO:0000313" key="3">
    <source>
        <dbReference type="Proteomes" id="UP000037729"/>
    </source>
</evidence>
<protein>
    <submittedName>
        <fullName evidence="2">Uncharacterized protein</fullName>
    </submittedName>
</protein>
<organism evidence="2 3">
    <name type="scientific">Haloarcula rubripromontorii</name>
    <dbReference type="NCBI Taxonomy" id="1705562"/>
    <lineage>
        <taxon>Archaea</taxon>
        <taxon>Methanobacteriati</taxon>
        <taxon>Methanobacteriota</taxon>
        <taxon>Stenosarchaea group</taxon>
        <taxon>Halobacteria</taxon>
        <taxon>Halobacteriales</taxon>
        <taxon>Haloarculaceae</taxon>
        <taxon>Haloarcula</taxon>
    </lineage>
</organism>
<dbReference type="STRING" id="1705562.AMS69_10270"/>
<keyword evidence="3" id="KW-1185">Reference proteome</keyword>